<reference evidence="8" key="1">
    <citation type="submission" date="2017-04" db="EMBL/GenBank/DDBJ databases">
        <authorList>
            <person name="Varghese N."/>
            <person name="Submissions S."/>
        </authorList>
    </citation>
    <scope>NUCLEOTIDE SEQUENCE [LARGE SCALE GENOMIC DNA]</scope>
    <source>
        <strain evidence="8">RKEM611</strain>
    </source>
</reference>
<sequence length="158" mass="17305">MNKIVSSLLFLTLCSAQTNLAADEARIKINLSTKGNNIAFDVEAVQVPHGKDIVIDFHNQALSDSEILHNIALLKPGSTKEVMEFFANNDYDQEKVKNHPMVIAMTPMLAPGKKIQLIVPSKDVPKPGYYPYVCLVPGHGDMLGMKGILNVTKSSKSK</sequence>
<evidence type="ECO:0000256" key="3">
    <source>
        <dbReference type="ARBA" id="ARBA00022982"/>
    </source>
</evidence>
<evidence type="ECO:0000256" key="4">
    <source>
        <dbReference type="ARBA" id="ARBA00023008"/>
    </source>
</evidence>
<proteinExistence type="predicted"/>
<dbReference type="SUPFAM" id="SSF49503">
    <property type="entry name" value="Cupredoxins"/>
    <property type="match status" value="1"/>
</dbReference>
<gene>
    <name evidence="7" type="ORF">SAMN06296036_121101</name>
</gene>
<dbReference type="InterPro" id="IPR028871">
    <property type="entry name" value="BlueCu_1_BS"/>
</dbReference>
<keyword evidence="2" id="KW-0479">Metal-binding</keyword>
<dbReference type="PANTHER" id="PTHR38439:SF3">
    <property type="entry name" value="COPPER-RESISTANT CUPROPROTEIN COPI"/>
    <property type="match status" value="1"/>
</dbReference>
<feature type="domain" description="Blue (type 1) copper" evidence="6">
    <location>
        <begin position="29"/>
        <end position="151"/>
    </location>
</feature>
<evidence type="ECO:0000256" key="5">
    <source>
        <dbReference type="SAM" id="SignalP"/>
    </source>
</evidence>
<evidence type="ECO:0000259" key="6">
    <source>
        <dbReference type="Pfam" id="PF00127"/>
    </source>
</evidence>
<evidence type="ECO:0000256" key="2">
    <source>
        <dbReference type="ARBA" id="ARBA00022723"/>
    </source>
</evidence>
<keyword evidence="5" id="KW-0732">Signal</keyword>
<dbReference type="Proteomes" id="UP000192907">
    <property type="component" value="Unassembled WGS sequence"/>
</dbReference>
<name>A0A1Y6CGG3_9BACT</name>
<feature type="signal peptide" evidence="5">
    <location>
        <begin position="1"/>
        <end position="21"/>
    </location>
</feature>
<dbReference type="InterPro" id="IPR008972">
    <property type="entry name" value="Cupredoxin"/>
</dbReference>
<dbReference type="PANTHER" id="PTHR38439">
    <property type="entry name" value="AURACYANIN-B"/>
    <property type="match status" value="1"/>
</dbReference>
<dbReference type="GO" id="GO:0005507">
    <property type="term" value="F:copper ion binding"/>
    <property type="evidence" value="ECO:0007669"/>
    <property type="project" value="InterPro"/>
</dbReference>
<evidence type="ECO:0000256" key="1">
    <source>
        <dbReference type="ARBA" id="ARBA00022448"/>
    </source>
</evidence>
<keyword evidence="1" id="KW-0813">Transport</keyword>
<dbReference type="Gene3D" id="2.60.40.420">
    <property type="entry name" value="Cupredoxins - blue copper proteins"/>
    <property type="match status" value="1"/>
</dbReference>
<dbReference type="PROSITE" id="PS00196">
    <property type="entry name" value="COPPER_BLUE"/>
    <property type="match status" value="1"/>
</dbReference>
<dbReference type="GO" id="GO:0009055">
    <property type="term" value="F:electron transfer activity"/>
    <property type="evidence" value="ECO:0007669"/>
    <property type="project" value="InterPro"/>
</dbReference>
<feature type="chain" id="PRO_5010987233" evidence="5">
    <location>
        <begin position="22"/>
        <end position="158"/>
    </location>
</feature>
<dbReference type="RefSeq" id="WP_159455587.1">
    <property type="nucleotide sequence ID" value="NZ_FWZT01000021.1"/>
</dbReference>
<dbReference type="Pfam" id="PF00127">
    <property type="entry name" value="Copper-bind"/>
    <property type="match status" value="1"/>
</dbReference>
<dbReference type="AlphaFoldDB" id="A0A1Y6CGG3"/>
<accession>A0A1Y6CGG3</accession>
<dbReference type="InterPro" id="IPR050845">
    <property type="entry name" value="Cu-binding_ET"/>
</dbReference>
<keyword evidence="4" id="KW-0186">Copper</keyword>
<keyword evidence="8" id="KW-1185">Reference proteome</keyword>
<evidence type="ECO:0000313" key="8">
    <source>
        <dbReference type="Proteomes" id="UP000192907"/>
    </source>
</evidence>
<keyword evidence="3" id="KW-0249">Electron transport</keyword>
<dbReference type="InterPro" id="IPR000923">
    <property type="entry name" value="BlueCu_1"/>
</dbReference>
<organism evidence="7 8">
    <name type="scientific">Pseudobacteriovorax antillogorgiicola</name>
    <dbReference type="NCBI Taxonomy" id="1513793"/>
    <lineage>
        <taxon>Bacteria</taxon>
        <taxon>Pseudomonadati</taxon>
        <taxon>Bdellovibrionota</taxon>
        <taxon>Oligoflexia</taxon>
        <taxon>Oligoflexales</taxon>
        <taxon>Pseudobacteriovoracaceae</taxon>
        <taxon>Pseudobacteriovorax</taxon>
    </lineage>
</organism>
<dbReference type="STRING" id="1513793.SAMN06296036_121101"/>
<evidence type="ECO:0000313" key="7">
    <source>
        <dbReference type="EMBL" id="SMF62863.1"/>
    </source>
</evidence>
<dbReference type="EMBL" id="FWZT01000021">
    <property type="protein sequence ID" value="SMF62863.1"/>
    <property type="molecule type" value="Genomic_DNA"/>
</dbReference>
<protein>
    <submittedName>
        <fullName evidence="7">Azurin</fullName>
    </submittedName>
</protein>